<accession>A0AAE3HNK0</accession>
<dbReference type="InterPro" id="IPR052719">
    <property type="entry name" value="CvpA-like"/>
</dbReference>
<comment type="caution">
    <text evidence="6">The sequence shown here is derived from an EMBL/GenBank/DDBJ whole genome shotgun (WGS) entry which is preliminary data.</text>
</comment>
<feature type="transmembrane region" description="Helical" evidence="5">
    <location>
        <begin position="33"/>
        <end position="54"/>
    </location>
</feature>
<dbReference type="InterPro" id="IPR003825">
    <property type="entry name" value="Colicin-V_CvpA"/>
</dbReference>
<keyword evidence="7" id="KW-1185">Reference proteome</keyword>
<gene>
    <name evidence="6" type="ORF">J2T55_001779</name>
</gene>
<protein>
    <submittedName>
        <fullName evidence="6">Membrane protein required for colicin V production</fullName>
    </submittedName>
</protein>
<evidence type="ECO:0000313" key="6">
    <source>
        <dbReference type="EMBL" id="MCS3903748.1"/>
    </source>
</evidence>
<keyword evidence="4 5" id="KW-0472">Membrane</keyword>
<evidence type="ECO:0000256" key="3">
    <source>
        <dbReference type="ARBA" id="ARBA00022989"/>
    </source>
</evidence>
<dbReference type="Pfam" id="PF02674">
    <property type="entry name" value="Colicin_V"/>
    <property type="match status" value="1"/>
</dbReference>
<comment type="subcellular location">
    <subcellularLocation>
        <location evidence="1">Membrane</location>
        <topology evidence="1">Multi-pass membrane protein</topology>
    </subcellularLocation>
</comment>
<dbReference type="EMBL" id="JANUCT010000011">
    <property type="protein sequence ID" value="MCS3903748.1"/>
    <property type="molecule type" value="Genomic_DNA"/>
</dbReference>
<proteinExistence type="predicted"/>
<feature type="transmembrane region" description="Helical" evidence="5">
    <location>
        <begin position="6"/>
        <end position="26"/>
    </location>
</feature>
<keyword evidence="2 5" id="KW-0812">Transmembrane</keyword>
<dbReference type="RefSeq" id="WP_259055719.1">
    <property type="nucleotide sequence ID" value="NZ_JANUCT010000011.1"/>
</dbReference>
<dbReference type="GO" id="GO:0016020">
    <property type="term" value="C:membrane"/>
    <property type="evidence" value="ECO:0007669"/>
    <property type="project" value="UniProtKB-SubCell"/>
</dbReference>
<dbReference type="PANTHER" id="PTHR36926:SF1">
    <property type="entry name" value="COLICIN V PRODUCTION PROTEIN"/>
    <property type="match status" value="1"/>
</dbReference>
<keyword evidence="3 5" id="KW-1133">Transmembrane helix</keyword>
<reference evidence="6" key="1">
    <citation type="submission" date="2022-08" db="EMBL/GenBank/DDBJ databases">
        <title>Genomic Encyclopedia of Type Strains, Phase III (KMG-III): the genomes of soil and plant-associated and newly described type strains.</title>
        <authorList>
            <person name="Whitman W."/>
        </authorList>
    </citation>
    <scope>NUCLEOTIDE SEQUENCE</scope>
    <source>
        <strain evidence="6">HMT 1</strain>
    </source>
</reference>
<evidence type="ECO:0000256" key="1">
    <source>
        <dbReference type="ARBA" id="ARBA00004141"/>
    </source>
</evidence>
<name>A0AAE3HNK0_9GAMM</name>
<sequence>MVPHWADIVILAVIGVSALVSVFRGFLREVLSLLAWVLAFWMALTFTPLVAPWFEGLVEVPSIRFILAFAALFVMTLLGVSLIGYLIVKLMGKTGLTGTDRMLGLLFGIARGGVIVLLLVLLAGLTRVPQDPWWQQARLLAHFQQAAIWTRGHLPASVAEHISYDRPSADQTAAGKL</sequence>
<dbReference type="PANTHER" id="PTHR36926">
    <property type="entry name" value="COLICIN V PRODUCTION PROTEIN"/>
    <property type="match status" value="1"/>
</dbReference>
<dbReference type="GO" id="GO:0009403">
    <property type="term" value="P:toxin biosynthetic process"/>
    <property type="evidence" value="ECO:0007669"/>
    <property type="project" value="InterPro"/>
</dbReference>
<organism evidence="6 7">
    <name type="scientific">Methylohalomonas lacus</name>
    <dbReference type="NCBI Taxonomy" id="398773"/>
    <lineage>
        <taxon>Bacteria</taxon>
        <taxon>Pseudomonadati</taxon>
        <taxon>Pseudomonadota</taxon>
        <taxon>Gammaproteobacteria</taxon>
        <taxon>Methylohalomonadales</taxon>
        <taxon>Methylohalomonadaceae</taxon>
        <taxon>Methylohalomonas</taxon>
    </lineage>
</organism>
<feature type="transmembrane region" description="Helical" evidence="5">
    <location>
        <begin position="66"/>
        <end position="91"/>
    </location>
</feature>
<dbReference type="Proteomes" id="UP001204445">
    <property type="component" value="Unassembled WGS sequence"/>
</dbReference>
<feature type="transmembrane region" description="Helical" evidence="5">
    <location>
        <begin position="103"/>
        <end position="125"/>
    </location>
</feature>
<evidence type="ECO:0000256" key="4">
    <source>
        <dbReference type="ARBA" id="ARBA00023136"/>
    </source>
</evidence>
<evidence type="ECO:0000256" key="2">
    <source>
        <dbReference type="ARBA" id="ARBA00022692"/>
    </source>
</evidence>
<evidence type="ECO:0000256" key="5">
    <source>
        <dbReference type="SAM" id="Phobius"/>
    </source>
</evidence>
<dbReference type="AlphaFoldDB" id="A0AAE3HNK0"/>
<evidence type="ECO:0000313" key="7">
    <source>
        <dbReference type="Proteomes" id="UP001204445"/>
    </source>
</evidence>